<name>A0A8S0TIZ4_OLEEU</name>
<feature type="compositionally biased region" description="Basic residues" evidence="1">
    <location>
        <begin position="132"/>
        <end position="147"/>
    </location>
</feature>
<evidence type="ECO:0000256" key="1">
    <source>
        <dbReference type="SAM" id="MobiDB-lite"/>
    </source>
</evidence>
<dbReference type="Gramene" id="OE9A034928T1">
    <property type="protein sequence ID" value="OE9A034928C1"/>
    <property type="gene ID" value="OE9A034928"/>
</dbReference>
<accession>A0A8S0TIZ4</accession>
<gene>
    <name evidence="2" type="ORF">OLEA9_A034928</name>
</gene>
<feature type="compositionally biased region" description="Basic and acidic residues" evidence="1">
    <location>
        <begin position="171"/>
        <end position="184"/>
    </location>
</feature>
<reference evidence="2 3" key="1">
    <citation type="submission" date="2019-12" db="EMBL/GenBank/DDBJ databases">
        <authorList>
            <person name="Alioto T."/>
            <person name="Alioto T."/>
            <person name="Gomez Garrido J."/>
        </authorList>
    </citation>
    <scope>NUCLEOTIDE SEQUENCE [LARGE SCALE GENOMIC DNA]</scope>
</reference>
<sequence length="200" mass="22365">MTLQPSKRYNDQLFSQFSAYISLALIRIHRDQEGFMGSSEDRFAGFKNLGFKGSREDRFAGFKNIAPNCEWMQQPNNTRSPILDVKSETLAVEGPSCEKPFHALANLTVDTAEIAAAAEKGFNVGANSPVQKNRKSNKKTRNKRQLKKVAAAAAADRNYTPPKSVEKRKRACDTDSDSKDDPPRSKKSKVVVNRPLKFNK</sequence>
<organism evidence="2 3">
    <name type="scientific">Olea europaea subsp. europaea</name>
    <dbReference type="NCBI Taxonomy" id="158383"/>
    <lineage>
        <taxon>Eukaryota</taxon>
        <taxon>Viridiplantae</taxon>
        <taxon>Streptophyta</taxon>
        <taxon>Embryophyta</taxon>
        <taxon>Tracheophyta</taxon>
        <taxon>Spermatophyta</taxon>
        <taxon>Magnoliopsida</taxon>
        <taxon>eudicotyledons</taxon>
        <taxon>Gunneridae</taxon>
        <taxon>Pentapetalae</taxon>
        <taxon>asterids</taxon>
        <taxon>lamiids</taxon>
        <taxon>Lamiales</taxon>
        <taxon>Oleaceae</taxon>
        <taxon>Oleeae</taxon>
        <taxon>Olea</taxon>
    </lineage>
</organism>
<dbReference type="AlphaFoldDB" id="A0A8S0TIZ4"/>
<keyword evidence="3" id="KW-1185">Reference proteome</keyword>
<protein>
    <submittedName>
        <fullName evidence="2">Uncharacterized protein</fullName>
    </submittedName>
</protein>
<comment type="caution">
    <text evidence="2">The sequence shown here is derived from an EMBL/GenBank/DDBJ whole genome shotgun (WGS) entry which is preliminary data.</text>
</comment>
<proteinExistence type="predicted"/>
<evidence type="ECO:0000313" key="2">
    <source>
        <dbReference type="EMBL" id="CAA3005727.1"/>
    </source>
</evidence>
<feature type="region of interest" description="Disordered" evidence="1">
    <location>
        <begin position="125"/>
        <end position="200"/>
    </location>
</feature>
<evidence type="ECO:0000313" key="3">
    <source>
        <dbReference type="Proteomes" id="UP000594638"/>
    </source>
</evidence>
<dbReference type="EMBL" id="CACTIH010007250">
    <property type="protein sequence ID" value="CAA3005727.1"/>
    <property type="molecule type" value="Genomic_DNA"/>
</dbReference>
<dbReference type="Proteomes" id="UP000594638">
    <property type="component" value="Unassembled WGS sequence"/>
</dbReference>